<keyword evidence="3" id="KW-1185">Reference proteome</keyword>
<feature type="region of interest" description="Disordered" evidence="1">
    <location>
        <begin position="98"/>
        <end position="123"/>
    </location>
</feature>
<evidence type="ECO:0000256" key="1">
    <source>
        <dbReference type="SAM" id="MobiDB-lite"/>
    </source>
</evidence>
<dbReference type="Pfam" id="PF04250">
    <property type="entry name" value="DUF429"/>
    <property type="match status" value="1"/>
</dbReference>
<feature type="region of interest" description="Disordered" evidence="1">
    <location>
        <begin position="1"/>
        <end position="64"/>
    </location>
</feature>
<evidence type="ECO:0000313" key="3">
    <source>
        <dbReference type="Proteomes" id="UP000279994"/>
    </source>
</evidence>
<comment type="caution">
    <text evidence="2">The sequence shown here is derived from an EMBL/GenBank/DDBJ whole genome shotgun (WGS) entry which is preliminary data.</text>
</comment>
<dbReference type="EMBL" id="RJSF01000008">
    <property type="protein sequence ID" value="RNM16440.1"/>
    <property type="molecule type" value="Genomic_DNA"/>
</dbReference>
<reference evidence="2 3" key="1">
    <citation type="submission" date="2018-11" db="EMBL/GenBank/DDBJ databases">
        <authorList>
            <person name="Li F."/>
        </authorList>
    </citation>
    <scope>NUCLEOTIDE SEQUENCE [LARGE SCALE GENOMIC DNA]</scope>
    <source>
        <strain evidence="2 3">Gsoil 818</strain>
    </source>
</reference>
<dbReference type="Proteomes" id="UP000279994">
    <property type="component" value="Unassembled WGS sequence"/>
</dbReference>
<dbReference type="OrthoDB" id="9814308at2"/>
<dbReference type="AlphaFoldDB" id="A0A3N0GWA4"/>
<feature type="compositionally biased region" description="Basic and acidic residues" evidence="1">
    <location>
        <begin position="12"/>
        <end position="38"/>
    </location>
</feature>
<gene>
    <name evidence="2" type="ORF">EFL26_04575</name>
</gene>
<dbReference type="InterPro" id="IPR007362">
    <property type="entry name" value="DUF429"/>
</dbReference>
<protein>
    <submittedName>
        <fullName evidence="2">DUF429 domain-containing protein</fullName>
    </submittedName>
</protein>
<accession>A0A3N0GWA4</accession>
<name>A0A3N0GWA4_9ACTN</name>
<organism evidence="2 3">
    <name type="scientific">Nocardioides pocheonensis</name>
    <dbReference type="NCBI Taxonomy" id="661485"/>
    <lineage>
        <taxon>Bacteria</taxon>
        <taxon>Bacillati</taxon>
        <taxon>Actinomycetota</taxon>
        <taxon>Actinomycetes</taxon>
        <taxon>Propionibacteriales</taxon>
        <taxon>Nocardioidaceae</taxon>
        <taxon>Nocardioides</taxon>
    </lineage>
</organism>
<proteinExistence type="predicted"/>
<evidence type="ECO:0000313" key="2">
    <source>
        <dbReference type="EMBL" id="RNM16440.1"/>
    </source>
</evidence>
<sequence>MALRGVVPGDHPGAHRRGDQRQVRLAARPEGERDHRQADPGGYRPRAVPQHPGGADRGGPRRGVLRHRLRLLRQLRLRVAGRSDRRAGRLRLRFVPELSQPRRAPSPPGGGARRAFRARSAGRHDVGVDEETWQRDLDAVVADGLAVHGADVVLAALHAEIDRVTGTPQPAPLVVDVPVLGVDACPTGWVGVLLAPDRPPAVLAAGRIGALVELARESAEVAVVAIDIPIGLPDRGSRLADELARRALPGKGSSVFTTLTRAAYTAESYADGREQNLAATDGLRSASAQAYALRARILDVDEWLRSRPTVAVIEVHPELSFARMAGQPIAARKKDPEGIDARRRTLEHAGLVPPAWYRGSGFGEDDLLDACAVAWTAVRHARREAESLPAEPEVFSDGLPAAIWV</sequence>